<reference evidence="1" key="1">
    <citation type="journal article" date="2009" name="Rice">
        <title>De Novo Next Generation Sequencing of Plant Genomes.</title>
        <authorList>
            <person name="Rounsley S."/>
            <person name="Marri P.R."/>
            <person name="Yu Y."/>
            <person name="He R."/>
            <person name="Sisneros N."/>
            <person name="Goicoechea J.L."/>
            <person name="Lee S.J."/>
            <person name="Angelova A."/>
            <person name="Kudrna D."/>
            <person name="Luo M."/>
            <person name="Affourtit J."/>
            <person name="Desany B."/>
            <person name="Knight J."/>
            <person name="Niazi F."/>
            <person name="Egholm M."/>
            <person name="Wing R.A."/>
        </authorList>
    </citation>
    <scope>NUCLEOTIDE SEQUENCE [LARGE SCALE GENOMIC DNA]</scope>
    <source>
        <strain evidence="1">cv. IRGC 105608</strain>
    </source>
</reference>
<dbReference type="Proteomes" id="UP000026960">
    <property type="component" value="Chromosome 10"/>
</dbReference>
<dbReference type="AlphaFoldDB" id="A0A0D3HBB1"/>
<name>A0A0D3HBB1_9ORYZ</name>
<dbReference type="HOGENOM" id="CLU_3413470_0_0_1"/>
<dbReference type="EnsemblPlants" id="OBART10G02780.1">
    <property type="protein sequence ID" value="OBART10G02780.1"/>
    <property type="gene ID" value="OBART10G02780"/>
</dbReference>
<dbReference type="Gramene" id="OBART10G02780.1">
    <property type="protein sequence ID" value="OBART10G02780.1"/>
    <property type="gene ID" value="OBART10G02780"/>
</dbReference>
<protein>
    <submittedName>
        <fullName evidence="1">Uncharacterized protein</fullName>
    </submittedName>
</protein>
<proteinExistence type="predicted"/>
<reference evidence="1" key="2">
    <citation type="submission" date="2015-03" db="UniProtKB">
        <authorList>
            <consortium name="EnsemblPlants"/>
        </authorList>
    </citation>
    <scope>IDENTIFICATION</scope>
</reference>
<evidence type="ECO:0000313" key="2">
    <source>
        <dbReference type="Proteomes" id="UP000026960"/>
    </source>
</evidence>
<organism evidence="1">
    <name type="scientific">Oryza barthii</name>
    <dbReference type="NCBI Taxonomy" id="65489"/>
    <lineage>
        <taxon>Eukaryota</taxon>
        <taxon>Viridiplantae</taxon>
        <taxon>Streptophyta</taxon>
        <taxon>Embryophyta</taxon>
        <taxon>Tracheophyta</taxon>
        <taxon>Spermatophyta</taxon>
        <taxon>Magnoliopsida</taxon>
        <taxon>Liliopsida</taxon>
        <taxon>Poales</taxon>
        <taxon>Poaceae</taxon>
        <taxon>BOP clade</taxon>
        <taxon>Oryzoideae</taxon>
        <taxon>Oryzeae</taxon>
        <taxon>Oryzinae</taxon>
        <taxon>Oryza</taxon>
    </lineage>
</organism>
<sequence length="28" mass="3408">MFLFLSHSPLKYGIPYSFFIRCTLYCLF</sequence>
<accession>A0A0D3HBB1</accession>
<evidence type="ECO:0000313" key="1">
    <source>
        <dbReference type="EnsemblPlants" id="OBART10G02780.1"/>
    </source>
</evidence>
<keyword evidence="2" id="KW-1185">Reference proteome</keyword>